<organism evidence="2 3">
    <name type="scientific">Salix suchowensis</name>
    <dbReference type="NCBI Taxonomy" id="1278906"/>
    <lineage>
        <taxon>Eukaryota</taxon>
        <taxon>Viridiplantae</taxon>
        <taxon>Streptophyta</taxon>
        <taxon>Embryophyta</taxon>
        <taxon>Tracheophyta</taxon>
        <taxon>Spermatophyta</taxon>
        <taxon>Magnoliopsida</taxon>
        <taxon>eudicotyledons</taxon>
        <taxon>Gunneridae</taxon>
        <taxon>Pentapetalae</taxon>
        <taxon>rosids</taxon>
        <taxon>fabids</taxon>
        <taxon>Malpighiales</taxon>
        <taxon>Salicaceae</taxon>
        <taxon>Saliceae</taxon>
        <taxon>Salix</taxon>
    </lineage>
</organism>
<reference evidence="2" key="1">
    <citation type="submission" date="2022-10" db="EMBL/GenBank/DDBJ databases">
        <authorList>
            <person name="Hyden B.L."/>
            <person name="Feng K."/>
            <person name="Yates T."/>
            <person name="Jawdy S."/>
            <person name="Smart L.B."/>
            <person name="Muchero W."/>
        </authorList>
    </citation>
    <scope>NUCLEOTIDE SEQUENCE</scope>
    <source>
        <tissue evidence="2">Shoot tip</tissue>
    </source>
</reference>
<comment type="caution">
    <text evidence="2">The sequence shown here is derived from an EMBL/GenBank/DDBJ whole genome shotgun (WGS) entry which is preliminary data.</text>
</comment>
<dbReference type="PANTHER" id="PTHR22940">
    <property type="entry name" value="TIMEOUT/TIMELESS-2"/>
    <property type="match status" value="1"/>
</dbReference>
<protein>
    <recommendedName>
        <fullName evidence="4">Transposase</fullName>
    </recommendedName>
</protein>
<evidence type="ECO:0000256" key="1">
    <source>
        <dbReference type="SAM" id="MobiDB-lite"/>
    </source>
</evidence>
<dbReference type="EMBL" id="JAPFFI010000020">
    <property type="protein sequence ID" value="KAJ6340542.1"/>
    <property type="molecule type" value="Genomic_DNA"/>
</dbReference>
<proteinExistence type="predicted"/>
<name>A0ABQ9AJ48_9ROSI</name>
<sequence>MIKALFEQFKDHRRCSYMIANALGSDNSFTAAQVSRKLKQLGLRAPRQKHSDTDIHLRDEELNDFSVGQDSDDETLLSLKNRSKNKDDGVLFGDELPSQNIEGESSDSDDELLCSILKPKNNAGGRLFVGEQNNEGEISDNSDNEILSSKINKTKKLLSKAKGKELRTESENAR</sequence>
<evidence type="ECO:0008006" key="4">
    <source>
        <dbReference type="Google" id="ProtNLM"/>
    </source>
</evidence>
<gene>
    <name evidence="2" type="ORF">OIU77_008329</name>
</gene>
<keyword evidence="3" id="KW-1185">Reference proteome</keyword>
<dbReference type="PANTHER" id="PTHR22940:SF4">
    <property type="entry name" value="PROTEIN TIMELESS HOMOLOG"/>
    <property type="match status" value="1"/>
</dbReference>
<evidence type="ECO:0000313" key="3">
    <source>
        <dbReference type="Proteomes" id="UP001141253"/>
    </source>
</evidence>
<accession>A0ABQ9AJ48</accession>
<evidence type="ECO:0000313" key="2">
    <source>
        <dbReference type="EMBL" id="KAJ6340542.1"/>
    </source>
</evidence>
<dbReference type="InterPro" id="IPR044998">
    <property type="entry name" value="Timeless"/>
</dbReference>
<feature type="region of interest" description="Disordered" evidence="1">
    <location>
        <begin position="84"/>
        <end position="108"/>
    </location>
</feature>
<dbReference type="Proteomes" id="UP001141253">
    <property type="component" value="Chromosome 15W"/>
</dbReference>
<reference evidence="2" key="2">
    <citation type="journal article" date="2023" name="Int. J. Mol. Sci.">
        <title>De Novo Assembly and Annotation of 11 Diverse Shrub Willow (Salix) Genomes Reveals Novel Gene Organization in Sex-Linked Regions.</title>
        <authorList>
            <person name="Hyden B."/>
            <person name="Feng K."/>
            <person name="Yates T.B."/>
            <person name="Jawdy S."/>
            <person name="Cereghino C."/>
            <person name="Smart L.B."/>
            <person name="Muchero W."/>
        </authorList>
    </citation>
    <scope>NUCLEOTIDE SEQUENCE</scope>
    <source>
        <tissue evidence="2">Shoot tip</tissue>
    </source>
</reference>